<dbReference type="InterPro" id="IPR038690">
    <property type="entry name" value="NusG_2_sf"/>
</dbReference>
<name>A0ABT1Y058_9FIRM</name>
<proteinExistence type="predicted"/>
<dbReference type="Proteomes" id="UP001524944">
    <property type="component" value="Unassembled WGS sequence"/>
</dbReference>
<accession>A0ABT1Y058</accession>
<organism evidence="1 2">
    <name type="scientific">Dehalobacterium formicoaceticum</name>
    <dbReference type="NCBI Taxonomy" id="51515"/>
    <lineage>
        <taxon>Bacteria</taxon>
        <taxon>Bacillati</taxon>
        <taxon>Bacillota</taxon>
        <taxon>Clostridia</taxon>
        <taxon>Eubacteriales</taxon>
        <taxon>Peptococcaceae</taxon>
        <taxon>Dehalobacterium</taxon>
    </lineage>
</organism>
<dbReference type="Pfam" id="PF07009">
    <property type="entry name" value="NusG_II"/>
    <property type="match status" value="1"/>
</dbReference>
<dbReference type="CDD" id="cd09846">
    <property type="entry name" value="DUF1312"/>
    <property type="match status" value="1"/>
</dbReference>
<comment type="caution">
    <text evidence="1">The sequence shown here is derived from an EMBL/GenBank/DDBJ whole genome shotgun (WGS) entry which is preliminary data.</text>
</comment>
<protein>
    <submittedName>
        <fullName evidence="1">NusG domain II-containing protein</fullName>
    </submittedName>
</protein>
<evidence type="ECO:0000313" key="2">
    <source>
        <dbReference type="Proteomes" id="UP001524944"/>
    </source>
</evidence>
<dbReference type="RefSeq" id="WP_257911863.1">
    <property type="nucleotide sequence ID" value="NZ_JANPWE010000001.1"/>
</dbReference>
<gene>
    <name evidence="1" type="ORF">NVS47_01805</name>
</gene>
<dbReference type="Gene3D" id="2.60.320.10">
    <property type="entry name" value="N-utilization substance G protein NusG, insert domain"/>
    <property type="match status" value="1"/>
</dbReference>
<dbReference type="EMBL" id="JANPWE010000001">
    <property type="protein sequence ID" value="MCR6544258.1"/>
    <property type="molecule type" value="Genomic_DNA"/>
</dbReference>
<evidence type="ECO:0000313" key="1">
    <source>
        <dbReference type="EMBL" id="MCR6544258.1"/>
    </source>
</evidence>
<keyword evidence="2" id="KW-1185">Reference proteome</keyword>
<reference evidence="1 2" key="1">
    <citation type="submission" date="2022-08" db="EMBL/GenBank/DDBJ databases">
        <title>Proteogenomics of the novel Dehalobacterium formicoaceticum strain EZ94 highlights a key role of methyltransferases during anaerobic dichloromethane degradation.</title>
        <authorList>
            <person name="Wasmund K."/>
        </authorList>
    </citation>
    <scope>NUCLEOTIDE SEQUENCE [LARGE SCALE GENOMIC DNA]</scope>
    <source>
        <strain evidence="1 2">EZ94</strain>
    </source>
</reference>
<sequence>MTKRDLILIMVLVLIALASFAVPYLGVKGQGNIAAEISADGKLVQHIDLQSVMQQEEFSVQGPLGNTIVQIQEGRARIIESPCPDKICVRTGWIKLAGQTAICVPNRIILRIVSEDKKIDSISR</sequence>